<evidence type="ECO:0000313" key="4">
    <source>
        <dbReference type="Proteomes" id="UP000827084"/>
    </source>
</evidence>
<evidence type="ECO:0000259" key="2">
    <source>
        <dbReference type="SMART" id="SM00226"/>
    </source>
</evidence>
<reference evidence="3 4" key="1">
    <citation type="submission" date="2021-08" db="EMBL/GenBank/DDBJ databases">
        <title>Shewanella putrefaciens YZ-J, complete genome.</title>
        <authorList>
            <person name="Yi Z."/>
        </authorList>
    </citation>
    <scope>NUCLEOTIDE SEQUENCE [LARGE SCALE GENOMIC DNA]</scope>
    <source>
        <strain evidence="3 4">YZ-J</strain>
    </source>
</reference>
<dbReference type="Gene3D" id="3.40.50.2300">
    <property type="match status" value="1"/>
</dbReference>
<protein>
    <submittedName>
        <fullName evidence="3">Arsenate reductase ArsC</fullName>
    </submittedName>
</protein>
<organism evidence="3 4">
    <name type="scientific">Shewanella putrefaciens</name>
    <name type="common">Pseudomonas putrefaciens</name>
    <dbReference type="NCBI Taxonomy" id="24"/>
    <lineage>
        <taxon>Bacteria</taxon>
        <taxon>Pseudomonadati</taxon>
        <taxon>Pseudomonadota</taxon>
        <taxon>Gammaproteobacteria</taxon>
        <taxon>Alteromonadales</taxon>
        <taxon>Shewanellaceae</taxon>
        <taxon>Shewanella</taxon>
    </lineage>
</organism>
<name>A0ABX8XFH7_SHEPU</name>
<gene>
    <name evidence="3" type="ORF">K3G22_05710</name>
</gene>
<feature type="domain" description="Phosphotyrosine protein phosphatase I" evidence="2">
    <location>
        <begin position="3"/>
        <end position="131"/>
    </location>
</feature>
<evidence type="ECO:0000313" key="3">
    <source>
        <dbReference type="EMBL" id="QYX73912.1"/>
    </source>
</evidence>
<dbReference type="SMART" id="SM00226">
    <property type="entry name" value="LMWPc"/>
    <property type="match status" value="1"/>
</dbReference>
<dbReference type="EMBL" id="CP080635">
    <property type="protein sequence ID" value="QYX73912.1"/>
    <property type="molecule type" value="Genomic_DNA"/>
</dbReference>
<dbReference type="InterPro" id="IPR036196">
    <property type="entry name" value="Ptyr_pPase_sf"/>
</dbReference>
<proteinExistence type="predicted"/>
<dbReference type="PANTHER" id="PTHR43428:SF1">
    <property type="entry name" value="ARSENATE REDUCTASE"/>
    <property type="match status" value="1"/>
</dbReference>
<keyword evidence="1" id="KW-0059">Arsenical resistance</keyword>
<sequence>MKKRVLFLCVGNSARSQLAEVLLRHQAHGQFEVFSAGTQPEPIDERTLYILQKNNLQTNGLRSKSVSEFSGQSFDFVISLCEKSTQECQSFPLADKLIAWDYPDPRIESGTRGFEYTFRELNERIKMFVLVQSKDTND</sequence>
<dbReference type="PANTHER" id="PTHR43428">
    <property type="entry name" value="ARSENATE REDUCTASE"/>
    <property type="match status" value="1"/>
</dbReference>
<dbReference type="RefSeq" id="WP_011918920.1">
    <property type="nucleotide sequence ID" value="NZ_BMPK01000002.1"/>
</dbReference>
<keyword evidence="4" id="KW-1185">Reference proteome</keyword>
<dbReference type="Proteomes" id="UP000827084">
    <property type="component" value="Chromosome"/>
</dbReference>
<evidence type="ECO:0000256" key="1">
    <source>
        <dbReference type="ARBA" id="ARBA00022849"/>
    </source>
</evidence>
<dbReference type="Pfam" id="PF01451">
    <property type="entry name" value="LMWPc"/>
    <property type="match status" value="1"/>
</dbReference>
<dbReference type="CDD" id="cd16345">
    <property type="entry name" value="LMWP_ArsC"/>
    <property type="match status" value="1"/>
</dbReference>
<dbReference type="GeneID" id="67442736"/>
<dbReference type="SUPFAM" id="SSF52788">
    <property type="entry name" value="Phosphotyrosine protein phosphatases I"/>
    <property type="match status" value="1"/>
</dbReference>
<dbReference type="InterPro" id="IPR023485">
    <property type="entry name" value="Ptyr_pPase"/>
</dbReference>
<accession>A0ABX8XFH7</accession>